<evidence type="ECO:0000256" key="1">
    <source>
        <dbReference type="ARBA" id="ARBA00004653"/>
    </source>
</evidence>
<feature type="transmembrane region" description="Helical" evidence="8">
    <location>
        <begin position="21"/>
        <end position="39"/>
    </location>
</feature>
<feature type="transmembrane region" description="Helical" evidence="8">
    <location>
        <begin position="106"/>
        <end position="132"/>
    </location>
</feature>
<keyword evidence="3" id="KW-0337">GPI-anchor biosynthesis</keyword>
<evidence type="ECO:0000256" key="6">
    <source>
        <dbReference type="ARBA" id="ARBA00023034"/>
    </source>
</evidence>
<dbReference type="GO" id="GO:0005789">
    <property type="term" value="C:endoplasmic reticulum membrane"/>
    <property type="evidence" value="ECO:0007669"/>
    <property type="project" value="TreeGrafter"/>
</dbReference>
<comment type="subcellular location">
    <subcellularLocation>
        <location evidence="1">Golgi apparatus membrane</location>
        <topology evidence="1">Multi-pass membrane protein</topology>
    </subcellularLocation>
</comment>
<sequence>MADEIKHKSLFQLSFPLFGKLVCGLPLFATFFCVVWSFLFNFEASTATHCRVRNYLPSVSSAIGGFTPQRYVWRICICLHATPRLMIAIAYYSYHTSVHVGRDNELYKGIAALASLFNILEVSSLVTLTYISSTDNHDVHESCFIVFMISALLYMMLSIYLMDKRQSSKGSAFTVEESKSLRLKKTLFATNISIFLLSVYLFFRHNWYCEPGVYTLFAACEYTIVVSNIFFHYTAILDFGEHSTLSLLNFAKESGSSYTLLNKSYLPR</sequence>
<dbReference type="InterPro" id="IPR019402">
    <property type="entry name" value="CWH43_N"/>
</dbReference>
<dbReference type="Pfam" id="PF10277">
    <property type="entry name" value="Frag1"/>
    <property type="match status" value="1"/>
</dbReference>
<evidence type="ECO:0000256" key="7">
    <source>
        <dbReference type="ARBA" id="ARBA00023136"/>
    </source>
</evidence>
<proteinExistence type="inferred from homology"/>
<gene>
    <name evidence="10" type="primary">ORF114386</name>
</gene>
<keyword evidence="4 8" id="KW-0812">Transmembrane</keyword>
<evidence type="ECO:0000259" key="9">
    <source>
        <dbReference type="Pfam" id="PF10277"/>
    </source>
</evidence>
<organism evidence="10">
    <name type="scientific">Arion vulgaris</name>
    <dbReference type="NCBI Taxonomy" id="1028688"/>
    <lineage>
        <taxon>Eukaryota</taxon>
        <taxon>Metazoa</taxon>
        <taxon>Spiralia</taxon>
        <taxon>Lophotrochozoa</taxon>
        <taxon>Mollusca</taxon>
        <taxon>Gastropoda</taxon>
        <taxon>Heterobranchia</taxon>
        <taxon>Euthyneura</taxon>
        <taxon>Panpulmonata</taxon>
        <taxon>Eupulmonata</taxon>
        <taxon>Stylommatophora</taxon>
        <taxon>Helicina</taxon>
        <taxon>Arionoidea</taxon>
        <taxon>Arionidae</taxon>
        <taxon>Arion</taxon>
    </lineage>
</organism>
<accession>A0A0B7AF24</accession>
<evidence type="ECO:0000256" key="5">
    <source>
        <dbReference type="ARBA" id="ARBA00022989"/>
    </source>
</evidence>
<protein>
    <recommendedName>
        <fullName evidence="9">CWH43-like N-terminal domain-containing protein</fullName>
    </recommendedName>
</protein>
<evidence type="ECO:0000256" key="4">
    <source>
        <dbReference type="ARBA" id="ARBA00022692"/>
    </source>
</evidence>
<keyword evidence="7 8" id="KW-0472">Membrane</keyword>
<evidence type="ECO:0000313" key="10">
    <source>
        <dbReference type="EMBL" id="CEK79237.1"/>
    </source>
</evidence>
<feature type="transmembrane region" description="Helical" evidence="8">
    <location>
        <begin position="71"/>
        <end position="94"/>
    </location>
</feature>
<dbReference type="EMBL" id="HACG01032372">
    <property type="protein sequence ID" value="CEK79237.1"/>
    <property type="molecule type" value="Transcribed_RNA"/>
</dbReference>
<name>A0A0B7AF24_9EUPU</name>
<dbReference type="PANTHER" id="PTHR12892:SF11">
    <property type="entry name" value="POST-GPI ATTACHMENT TO PROTEINS FACTOR 2"/>
    <property type="match status" value="1"/>
</dbReference>
<evidence type="ECO:0000256" key="2">
    <source>
        <dbReference type="ARBA" id="ARBA00007414"/>
    </source>
</evidence>
<dbReference type="PANTHER" id="PTHR12892">
    <property type="entry name" value="FGF RECEPTOR ACTIVATING PROTEIN 1"/>
    <property type="match status" value="1"/>
</dbReference>
<keyword evidence="5 8" id="KW-1133">Transmembrane helix</keyword>
<dbReference type="GO" id="GO:0006506">
    <property type="term" value="P:GPI anchor biosynthetic process"/>
    <property type="evidence" value="ECO:0007669"/>
    <property type="project" value="UniProtKB-KW"/>
</dbReference>
<dbReference type="AlphaFoldDB" id="A0A0B7AF24"/>
<feature type="domain" description="CWH43-like N-terminal" evidence="9">
    <location>
        <begin position="21"/>
        <end position="240"/>
    </location>
</feature>
<feature type="transmembrane region" description="Helical" evidence="8">
    <location>
        <begin position="215"/>
        <end position="236"/>
    </location>
</feature>
<reference evidence="10" key="1">
    <citation type="submission" date="2014-12" db="EMBL/GenBank/DDBJ databases">
        <title>Insight into the proteome of Arion vulgaris.</title>
        <authorList>
            <person name="Aradska J."/>
            <person name="Bulat T."/>
            <person name="Smidak R."/>
            <person name="Sarate P."/>
            <person name="Gangsoo J."/>
            <person name="Sialana F."/>
            <person name="Bilban M."/>
            <person name="Lubec G."/>
        </authorList>
    </citation>
    <scope>NUCLEOTIDE SEQUENCE</scope>
    <source>
        <tissue evidence="10">Skin</tissue>
    </source>
</reference>
<keyword evidence="6" id="KW-0333">Golgi apparatus</keyword>
<evidence type="ECO:0000256" key="3">
    <source>
        <dbReference type="ARBA" id="ARBA00022502"/>
    </source>
</evidence>
<feature type="transmembrane region" description="Helical" evidence="8">
    <location>
        <begin position="144"/>
        <end position="162"/>
    </location>
</feature>
<evidence type="ECO:0000256" key="8">
    <source>
        <dbReference type="SAM" id="Phobius"/>
    </source>
</evidence>
<dbReference type="InterPro" id="IPR039545">
    <property type="entry name" value="PGAP2"/>
</dbReference>
<dbReference type="GO" id="GO:0000139">
    <property type="term" value="C:Golgi membrane"/>
    <property type="evidence" value="ECO:0007669"/>
    <property type="project" value="UniProtKB-SubCell"/>
</dbReference>
<comment type="similarity">
    <text evidence="2">Belongs to the PGAP2 family.</text>
</comment>
<feature type="transmembrane region" description="Helical" evidence="8">
    <location>
        <begin position="183"/>
        <end position="203"/>
    </location>
</feature>